<keyword evidence="6" id="KW-1185">Reference proteome</keyword>
<dbReference type="InterPro" id="IPR043594">
    <property type="entry name" value="HMGL"/>
</dbReference>
<dbReference type="NCBIfam" id="NF004283">
    <property type="entry name" value="PRK05692.1"/>
    <property type="match status" value="1"/>
</dbReference>
<dbReference type="PANTHER" id="PTHR42738">
    <property type="entry name" value="HYDROXYMETHYLGLUTARYL-COA LYASE"/>
    <property type="match status" value="1"/>
</dbReference>
<gene>
    <name evidence="5" type="ORF">NZD86_00730</name>
</gene>
<dbReference type="Pfam" id="PF00682">
    <property type="entry name" value="HMGL-like"/>
    <property type="match status" value="1"/>
</dbReference>
<dbReference type="GO" id="GO:0016829">
    <property type="term" value="F:lyase activity"/>
    <property type="evidence" value="ECO:0007669"/>
    <property type="project" value="UniProtKB-KW"/>
</dbReference>
<evidence type="ECO:0000313" key="5">
    <source>
        <dbReference type="EMBL" id="WAH37139.1"/>
    </source>
</evidence>
<keyword evidence="2" id="KW-0479">Metal-binding</keyword>
<organism evidence="5 6">
    <name type="scientific">Alicyclobacillus dauci</name>
    <dbReference type="NCBI Taxonomy" id="1475485"/>
    <lineage>
        <taxon>Bacteria</taxon>
        <taxon>Bacillati</taxon>
        <taxon>Bacillota</taxon>
        <taxon>Bacilli</taxon>
        <taxon>Bacillales</taxon>
        <taxon>Alicyclobacillaceae</taxon>
        <taxon>Alicyclobacillus</taxon>
    </lineage>
</organism>
<evidence type="ECO:0000256" key="3">
    <source>
        <dbReference type="ARBA" id="ARBA00023239"/>
    </source>
</evidence>
<dbReference type="SUPFAM" id="SSF51569">
    <property type="entry name" value="Aldolase"/>
    <property type="match status" value="1"/>
</dbReference>
<reference evidence="5" key="1">
    <citation type="submission" date="2022-08" db="EMBL/GenBank/DDBJ databases">
        <title>Alicyclobacillus dauci DSM2870, complete genome.</title>
        <authorList>
            <person name="Wang Q."/>
            <person name="Cai R."/>
            <person name="Wang Z."/>
        </authorList>
    </citation>
    <scope>NUCLEOTIDE SEQUENCE</scope>
    <source>
        <strain evidence="5">DSM 28700</strain>
    </source>
</reference>
<dbReference type="RefSeq" id="WP_268044584.1">
    <property type="nucleotide sequence ID" value="NZ_CP104064.1"/>
</dbReference>
<dbReference type="InterPro" id="IPR013785">
    <property type="entry name" value="Aldolase_TIM"/>
</dbReference>
<sequence length="309" mass="33009">MSGNQVRITDVVARDGFQIEPNPVPTDVKVEVINALGAAGIHGIEVTSFVHPKAVPQMSDAEAVMGQIKRFPGTTYSVLVPNLRGAQRALATNPDQVNLVVSASESHNRANLRRGTFETLEDYKAVSDLVHQAGVPLQGGIATSFGCPFEGRIPTDRLLTVVKRYVELGVQAVSLADTTGMANPVQVRRLVGLVRERWPGLELHLHFHNTRGMGLANVYAGFLEGITDFDASLGGIGGCPFAPGATGNICTEDTVHMFSEMGVSTGIDLDALMAFARQMEQKLGHELPGQVIKAGKTSELHSLPPNVVL</sequence>
<dbReference type="InterPro" id="IPR000891">
    <property type="entry name" value="PYR_CT"/>
</dbReference>
<keyword evidence="3 5" id="KW-0456">Lyase</keyword>
<evidence type="ECO:0000259" key="4">
    <source>
        <dbReference type="PROSITE" id="PS50991"/>
    </source>
</evidence>
<evidence type="ECO:0000313" key="6">
    <source>
        <dbReference type="Proteomes" id="UP001164803"/>
    </source>
</evidence>
<dbReference type="EMBL" id="CP104064">
    <property type="protein sequence ID" value="WAH37139.1"/>
    <property type="molecule type" value="Genomic_DNA"/>
</dbReference>
<comment type="similarity">
    <text evidence="1">Belongs to the HMG-CoA lyase family.</text>
</comment>
<dbReference type="PROSITE" id="PS50991">
    <property type="entry name" value="PYR_CT"/>
    <property type="match status" value="1"/>
</dbReference>
<accession>A0ABY6Z4D6</accession>
<dbReference type="Proteomes" id="UP001164803">
    <property type="component" value="Chromosome"/>
</dbReference>
<dbReference type="Gene3D" id="3.20.20.70">
    <property type="entry name" value="Aldolase class I"/>
    <property type="match status" value="1"/>
</dbReference>
<dbReference type="CDD" id="cd07938">
    <property type="entry name" value="DRE_TIM_HMGL"/>
    <property type="match status" value="1"/>
</dbReference>
<evidence type="ECO:0000256" key="1">
    <source>
        <dbReference type="ARBA" id="ARBA00009405"/>
    </source>
</evidence>
<proteinExistence type="inferred from homology"/>
<protein>
    <submittedName>
        <fullName evidence="5">Hydroxymethylglutaryl-CoA lyase</fullName>
    </submittedName>
</protein>
<evidence type="ECO:0000256" key="2">
    <source>
        <dbReference type="ARBA" id="ARBA00022723"/>
    </source>
</evidence>
<dbReference type="PANTHER" id="PTHR42738:SF7">
    <property type="entry name" value="HYDROXYMETHYLGLUTARYL-COA LYASE"/>
    <property type="match status" value="1"/>
</dbReference>
<name>A0ABY6Z4D6_9BACL</name>
<feature type="domain" description="Pyruvate carboxyltransferase" evidence="4">
    <location>
        <begin position="6"/>
        <end position="273"/>
    </location>
</feature>